<reference evidence="2" key="1">
    <citation type="submission" date="2004-10" db="EMBL/GenBank/DDBJ databases">
        <title>Compact mitochondrial genome of mite.</title>
        <authorList>
            <person name="Mitani H."/>
            <person name="Shao R."/>
            <person name="Takahashi M."/>
            <person name="Fukunaga M."/>
        </authorList>
    </citation>
    <scope>NUCLEOTIDE SEQUENCE</scope>
</reference>
<keyword evidence="2" id="KW-0496">Mitochondrion</keyword>
<dbReference type="EMBL" id="AB194045">
    <property type="protein sequence ID" value="BAE47107.1"/>
    <property type="molecule type" value="Genomic_DNA"/>
</dbReference>
<feature type="transmembrane region" description="Helical" evidence="1">
    <location>
        <begin position="50"/>
        <end position="69"/>
    </location>
</feature>
<name>Q3C2J0_9ACAR</name>
<evidence type="ECO:0000256" key="1">
    <source>
        <dbReference type="SAM" id="Phobius"/>
    </source>
</evidence>
<keyword evidence="1" id="KW-0812">Transmembrane</keyword>
<keyword evidence="1" id="KW-1133">Transmembrane helix</keyword>
<dbReference type="AlphaFoldDB" id="Q3C2J0"/>
<keyword evidence="1" id="KW-0472">Membrane</keyword>
<accession>Q3C2J0</accession>
<gene>
    <name evidence="2" type="primary">nad4L</name>
</gene>
<proteinExistence type="predicted"/>
<organism evidence="2">
    <name type="scientific">Leptotrombidium akamushi</name>
    <dbReference type="NCBI Taxonomy" id="299468"/>
    <lineage>
        <taxon>Eukaryota</taxon>
        <taxon>Metazoa</taxon>
        <taxon>Ecdysozoa</taxon>
        <taxon>Arthropoda</taxon>
        <taxon>Chelicerata</taxon>
        <taxon>Arachnida</taxon>
        <taxon>Acari</taxon>
        <taxon>Acariformes</taxon>
        <taxon>Trombidiformes</taxon>
        <taxon>Prostigmata</taxon>
        <taxon>Anystina</taxon>
        <taxon>Parasitengona</taxon>
        <taxon>Trombiculoidea</taxon>
        <taxon>Trombiculidae</taxon>
        <taxon>Leptotrombidium</taxon>
    </lineage>
</organism>
<geneLocation type="mitochondrion" evidence="2"/>
<feature type="transmembrane region" description="Helical" evidence="1">
    <location>
        <begin position="20"/>
        <end position="43"/>
    </location>
</feature>
<dbReference type="Gene3D" id="1.10.287.3510">
    <property type="match status" value="1"/>
</dbReference>
<sequence>MMIFEFVFLSGTLVIMFFKHHYLLILLFLELLMVSLFFGLCLVSFMFESFIFLFIMLVLEGAFGLSVLINNSRGLGGDFFSKAII</sequence>
<protein>
    <submittedName>
        <fullName evidence="2">NADH dehydrogense subunit 4L</fullName>
    </submittedName>
</protein>
<evidence type="ECO:0000313" key="2">
    <source>
        <dbReference type="EMBL" id="BAE47107.1"/>
    </source>
</evidence>